<dbReference type="SUPFAM" id="SSF53067">
    <property type="entry name" value="Actin-like ATPase domain"/>
    <property type="match status" value="2"/>
</dbReference>
<protein>
    <submittedName>
        <fullName evidence="5">Ribulokinase</fullName>
    </submittedName>
</protein>
<comment type="caution">
    <text evidence="5">The sequence shown here is derived from an EMBL/GenBank/DDBJ whole genome shotgun (WGS) entry which is preliminary data.</text>
</comment>
<keyword evidence="2 5" id="KW-0418">Kinase</keyword>
<dbReference type="Pfam" id="PF00370">
    <property type="entry name" value="FGGY_N"/>
    <property type="match status" value="1"/>
</dbReference>
<evidence type="ECO:0000259" key="4">
    <source>
        <dbReference type="Pfam" id="PF02782"/>
    </source>
</evidence>
<dbReference type="InterPro" id="IPR018484">
    <property type="entry name" value="FGGY_N"/>
</dbReference>
<dbReference type="Pfam" id="PF02782">
    <property type="entry name" value="FGGY_C"/>
    <property type="match status" value="1"/>
</dbReference>
<sequence>MRDGLLLAVDVGTLSARAGLFDAAGALIATASAGFDLLRPAPGHAAYRMDALWAAVAAAVRGALARQEGAAARVSAMAFDATSSLALSHTGAPPLEGGVDVLCWADHRGEAEAEMITATGDRLLHSMGGTLSPEMHLPKLLWLKRHDPAAWARVTGARDLCDALAWRATGEDRHSLCGLACKWAFLPAEGEQAWRRDLLDRLGIADLLDRGALARPPLPVGALHGRLAPEAAAAFGLPPGVPVAVGLIDAEAGTLGALDGGFEPAMNNTAVLIGGTSTCIMAFAPEERRIPGVWGPFRDAVFPGLWLHEAGQSLTGAALDAVLASHPAGPRRAGAAEHAAAVAEIARRLEEEGPAFAAGRHVVPDWLGNRSPLGEGRARALLTGLGEERGERDFLEAYYATARGIALQARQILDHLDAHGYAIRRVALSGGHARNPLLVALYRDALGRELVLPRSAEPVLLGTAMTAAVAAGWHPDLLSAVSAMAPGAVAQPAHPAWARAHDLAHGIYLGLFEARNAAMRASAALAASARE</sequence>
<dbReference type="EMBL" id="RCZP01000007">
    <property type="protein sequence ID" value="TPG57797.1"/>
    <property type="molecule type" value="Genomic_DNA"/>
</dbReference>
<dbReference type="RefSeq" id="WP_140882718.1">
    <property type="nucleotide sequence ID" value="NZ_RCZP01000007.1"/>
</dbReference>
<evidence type="ECO:0000313" key="6">
    <source>
        <dbReference type="Proteomes" id="UP000317078"/>
    </source>
</evidence>
<dbReference type="Proteomes" id="UP000317078">
    <property type="component" value="Unassembled WGS sequence"/>
</dbReference>
<evidence type="ECO:0000256" key="2">
    <source>
        <dbReference type="ARBA" id="ARBA00022777"/>
    </source>
</evidence>
<dbReference type="GO" id="GO:0019150">
    <property type="term" value="F:D-ribulokinase activity"/>
    <property type="evidence" value="ECO:0007669"/>
    <property type="project" value="TreeGrafter"/>
</dbReference>
<dbReference type="OrthoDB" id="9805576at2"/>
<dbReference type="PANTHER" id="PTHR43435">
    <property type="entry name" value="RIBULOKINASE"/>
    <property type="match status" value="1"/>
</dbReference>
<evidence type="ECO:0000313" key="5">
    <source>
        <dbReference type="EMBL" id="TPG57797.1"/>
    </source>
</evidence>
<dbReference type="PANTHER" id="PTHR43435:SF4">
    <property type="entry name" value="FGGY CARBOHYDRATE KINASE DOMAIN-CONTAINING PROTEIN"/>
    <property type="match status" value="1"/>
</dbReference>
<evidence type="ECO:0000259" key="3">
    <source>
        <dbReference type="Pfam" id="PF00370"/>
    </source>
</evidence>
<keyword evidence="6" id="KW-1185">Reference proteome</keyword>
<evidence type="ECO:0000256" key="1">
    <source>
        <dbReference type="ARBA" id="ARBA00022679"/>
    </source>
</evidence>
<gene>
    <name evidence="5" type="ORF">EAH89_10270</name>
</gene>
<reference evidence="5 6" key="1">
    <citation type="journal article" date="2019" name="Environ. Microbiol.">
        <title>Species interactions and distinct microbial communities in high Arctic permafrost affected cryosols are associated with the CH4 and CO2 gas fluxes.</title>
        <authorList>
            <person name="Altshuler I."/>
            <person name="Hamel J."/>
            <person name="Turney S."/>
            <person name="Magnuson E."/>
            <person name="Levesque R."/>
            <person name="Greer C."/>
            <person name="Whyte L.G."/>
        </authorList>
    </citation>
    <scope>NUCLEOTIDE SEQUENCE [LARGE SCALE GENOMIC DNA]</scope>
    <source>
        <strain evidence="5 6">S9.3B</strain>
    </source>
</reference>
<dbReference type="Gene3D" id="1.20.58.2240">
    <property type="match status" value="1"/>
</dbReference>
<dbReference type="Gene3D" id="3.30.420.40">
    <property type="match status" value="1"/>
</dbReference>
<accession>A0A502G6T3</accession>
<dbReference type="GO" id="GO:0019321">
    <property type="term" value="P:pentose metabolic process"/>
    <property type="evidence" value="ECO:0007669"/>
    <property type="project" value="TreeGrafter"/>
</dbReference>
<feature type="domain" description="Carbohydrate kinase FGGY C-terminal" evidence="4">
    <location>
        <begin position="271"/>
        <end position="471"/>
    </location>
</feature>
<dbReference type="InterPro" id="IPR043129">
    <property type="entry name" value="ATPase_NBD"/>
</dbReference>
<proteinExistence type="predicted"/>
<name>A0A502G6T3_9PROT</name>
<keyword evidence="1" id="KW-0808">Transferase</keyword>
<dbReference type="AlphaFoldDB" id="A0A502G6T3"/>
<organism evidence="5 6">
    <name type="scientific">Muricoccus nepalensis</name>
    <dbReference type="NCBI Taxonomy" id="1854500"/>
    <lineage>
        <taxon>Bacteria</taxon>
        <taxon>Pseudomonadati</taxon>
        <taxon>Pseudomonadota</taxon>
        <taxon>Alphaproteobacteria</taxon>
        <taxon>Acetobacterales</taxon>
        <taxon>Roseomonadaceae</taxon>
        <taxon>Muricoccus</taxon>
    </lineage>
</organism>
<dbReference type="InterPro" id="IPR018485">
    <property type="entry name" value="FGGY_C"/>
</dbReference>
<dbReference type="InterPro" id="IPR000577">
    <property type="entry name" value="Carb_kinase_FGGY"/>
</dbReference>
<dbReference type="PIRSF" id="PIRSF000538">
    <property type="entry name" value="GlpK"/>
    <property type="match status" value="1"/>
</dbReference>
<dbReference type="GO" id="GO:0005737">
    <property type="term" value="C:cytoplasm"/>
    <property type="evidence" value="ECO:0007669"/>
    <property type="project" value="TreeGrafter"/>
</dbReference>
<feature type="domain" description="Carbohydrate kinase FGGY N-terminal" evidence="3">
    <location>
        <begin position="6"/>
        <end position="256"/>
    </location>
</feature>